<proteinExistence type="predicted"/>
<accession>A0ABV3RIK8</accession>
<evidence type="ECO:0000313" key="2">
    <source>
        <dbReference type="Proteomes" id="UP001556098"/>
    </source>
</evidence>
<organism evidence="1 2">
    <name type="scientific">Sulfitobacter sediminis</name>
    <dbReference type="NCBI Taxonomy" id="3234186"/>
    <lineage>
        <taxon>Bacteria</taxon>
        <taxon>Pseudomonadati</taxon>
        <taxon>Pseudomonadota</taxon>
        <taxon>Alphaproteobacteria</taxon>
        <taxon>Rhodobacterales</taxon>
        <taxon>Roseobacteraceae</taxon>
        <taxon>Sulfitobacter</taxon>
    </lineage>
</organism>
<protein>
    <submittedName>
        <fullName evidence="1">Uncharacterized protein</fullName>
    </submittedName>
</protein>
<keyword evidence="2" id="KW-1185">Reference proteome</keyword>
<dbReference type="Proteomes" id="UP001556098">
    <property type="component" value="Unassembled WGS sequence"/>
</dbReference>
<dbReference type="EMBL" id="JBFNXX010000001">
    <property type="protein sequence ID" value="MEW9918219.1"/>
    <property type="molecule type" value="Genomic_DNA"/>
</dbReference>
<dbReference type="RefSeq" id="WP_367875925.1">
    <property type="nucleotide sequence ID" value="NZ_JBFNXX010000001.1"/>
</dbReference>
<comment type="caution">
    <text evidence="1">The sequence shown here is derived from an EMBL/GenBank/DDBJ whole genome shotgun (WGS) entry which is preliminary data.</text>
</comment>
<evidence type="ECO:0000313" key="1">
    <source>
        <dbReference type="EMBL" id="MEW9918219.1"/>
    </source>
</evidence>
<sequence>MTDAAYIAGFRAGSKAEAEALPMPPPRPFDGPVFIPDCIIPAGGETLLSLLMKKMMQESEAPDDRV</sequence>
<gene>
    <name evidence="1" type="ORF">AB2B41_01270</name>
</gene>
<reference evidence="1 2" key="1">
    <citation type="submission" date="2024-07" db="EMBL/GenBank/DDBJ databases">
        <title>Marimonas sp.nov., isolated from tidal-flat sediment.</title>
        <authorList>
            <person name="Jayan J.N."/>
            <person name="Lee S.S."/>
        </authorList>
    </citation>
    <scope>NUCLEOTIDE SEQUENCE [LARGE SCALE GENOMIC DNA]</scope>
    <source>
        <strain evidence="1 2">MJW-29</strain>
    </source>
</reference>
<name>A0ABV3RIK8_9RHOB</name>